<accession>A0ABX9ICH6</accession>
<evidence type="ECO:0000313" key="9">
    <source>
        <dbReference type="Proteomes" id="UP000256324"/>
    </source>
</evidence>
<comment type="caution">
    <text evidence="8">The sequence shown here is derived from an EMBL/GenBank/DDBJ whole genome shotgun (WGS) entry which is preliminary data.</text>
</comment>
<dbReference type="InterPro" id="IPR031330">
    <property type="entry name" value="Gly_Hdrlase_35_cat"/>
</dbReference>
<dbReference type="SMART" id="SM01029">
    <property type="entry name" value="BetaGal_dom2"/>
    <property type="match status" value="1"/>
</dbReference>
<dbReference type="PANTHER" id="PTHR22600:SF57">
    <property type="entry name" value="BETA-N-ACETYLHEXOSAMINIDASE"/>
    <property type="match status" value="1"/>
</dbReference>
<gene>
    <name evidence="8" type="ORF">CP880_04665</name>
</gene>
<feature type="compositionally biased region" description="Low complexity" evidence="6">
    <location>
        <begin position="1671"/>
        <end position="1687"/>
    </location>
</feature>
<dbReference type="PROSITE" id="PS50022">
    <property type="entry name" value="FA58C_3"/>
    <property type="match status" value="1"/>
</dbReference>
<dbReference type="Gene3D" id="2.60.120.260">
    <property type="entry name" value="Galactose-binding domain-like"/>
    <property type="match status" value="3"/>
</dbReference>
<dbReference type="Proteomes" id="UP000256324">
    <property type="component" value="Unassembled WGS sequence"/>
</dbReference>
<dbReference type="InterPro" id="IPR025300">
    <property type="entry name" value="BetaGal_jelly_roll_dom"/>
</dbReference>
<dbReference type="SUPFAM" id="SSF51445">
    <property type="entry name" value="(Trans)glycosidases"/>
    <property type="match status" value="2"/>
</dbReference>
<dbReference type="Pfam" id="PF10435">
    <property type="entry name" value="BetaGal_dom2"/>
    <property type="match status" value="1"/>
</dbReference>
<dbReference type="Gene3D" id="3.20.20.80">
    <property type="entry name" value="Glycosidases"/>
    <property type="match status" value="2"/>
</dbReference>
<evidence type="ECO:0000313" key="8">
    <source>
        <dbReference type="EMBL" id="REB70992.1"/>
    </source>
</evidence>
<dbReference type="Pfam" id="PF00728">
    <property type="entry name" value="Glyco_hydro_20"/>
    <property type="match status" value="1"/>
</dbReference>
<dbReference type="InterPro" id="IPR025705">
    <property type="entry name" value="Beta_hexosaminidase_sua/sub"/>
</dbReference>
<dbReference type="Pfam" id="PF02838">
    <property type="entry name" value="Glyco_hydro_20b"/>
    <property type="match status" value="1"/>
</dbReference>
<proteinExistence type="inferred from homology"/>
<dbReference type="CDD" id="cd06568">
    <property type="entry name" value="GH20_SpHex_like"/>
    <property type="match status" value="1"/>
</dbReference>
<keyword evidence="5" id="KW-0326">Glycosidase</keyword>
<evidence type="ECO:0000256" key="5">
    <source>
        <dbReference type="ARBA" id="ARBA00023295"/>
    </source>
</evidence>
<dbReference type="InterPro" id="IPR017853">
    <property type="entry name" value="GH"/>
</dbReference>
<dbReference type="Pfam" id="PF01301">
    <property type="entry name" value="Glyco_hydro_35"/>
    <property type="match status" value="1"/>
</dbReference>
<feature type="region of interest" description="Disordered" evidence="6">
    <location>
        <begin position="2013"/>
        <end position="2047"/>
    </location>
</feature>
<keyword evidence="9" id="KW-1185">Reference proteome</keyword>
<name>A0ABX9ICH6_9ACTN</name>
<organism evidence="8 9">
    <name type="scientific">Cutibacterium namnetense</name>
    <dbReference type="NCBI Taxonomy" id="1574624"/>
    <lineage>
        <taxon>Bacteria</taxon>
        <taxon>Bacillati</taxon>
        <taxon>Actinomycetota</taxon>
        <taxon>Actinomycetes</taxon>
        <taxon>Propionibacteriales</taxon>
        <taxon>Propionibacteriaceae</taxon>
        <taxon>Cutibacterium</taxon>
    </lineage>
</organism>
<dbReference type="SUPFAM" id="SSF55545">
    <property type="entry name" value="beta-N-acetylhexosaminidase-like domain"/>
    <property type="match status" value="1"/>
</dbReference>
<evidence type="ECO:0000259" key="7">
    <source>
        <dbReference type="PROSITE" id="PS50022"/>
    </source>
</evidence>
<comment type="similarity">
    <text evidence="2">Belongs to the glycosyl hydrolase 20 family.</text>
</comment>
<sequence length="2047" mass="218738">MPYTFPGNDGRPHKVAWDKHSFTIDGTRLSIWSGELHYWRLPSQQAWRDVMRKARANGFNAISLYFFWGLHQESIDGKFDFSGIKDIDKLLTIAEEEGLYVIARPGPYINAEVSMGGLPTTMSNQPGPLRGTANLARSKQWLHAFDTIARKHQVTTGGGSLLMYQVENELLDESSDRSTFLKALTRYVRADGITVPLFTNDYSMAGHFSDTSKYGTDFYAYDSYPLGFTCNGKRNALSDHEAEFRAMAPATPQFITEAQGGAFTPWGAPFTPATCATFADPAFTRQWGVSTIGNGVTAFKYYMLEGGTNWGWTGAPASGFTSYDYGAALNEERTLTDKVAVQKEIGYFQRALPWLAATNPVNAPEPTDVKGSPVHAYQRTINGTGPRFIGFRLGDSNATTDTTFTTPLDLDSDGSANRQHVVDDRDPAISYQGSWVRRSDPGASGRTVTVSSRKGDTATFAFNGTGISVVSGTGTNHGMVSLRIDDGAPVEATGHVDSDQNRPAQKVLHDFTGLSGGHHTLTVTNLGKAAQGGTGTIVSLDALHVTDGSAANAPGKKASARQWDRIPQDTSTTLRLDGRDTLMMAADFPIGKHHVLYTTSQPFGAPVVTSGRGTVEYLVGHRGDSGETVLQFKAGPSKPTVRGSGIRTVWNATTGQLRLNYTHTGTPLDIRVGEGNDALTLRVIDRQSARTTWQLESTRNGHTVHTDVEGAYLAGQAVTNGSTVALTGQMTKPGTVSVIPDAAITSASWNGQTLPRLTDAPVPGPAAVSAPTLHWVSKAGAPEAAKGYDDSTWKVASATTGRTPWQKPTLGGTALDSNLLGFHEGSVWYRAHFTAGTTRTLKLNANGAQGAPKPSGVDPASMQVWINGTYAGAYRAIGNTTSIELPSSVKAGDPVVLAVVVHNLGQNLDWSDNGLSRQSRGLNSASLPAKGAVTWRVRGALSTEQTGDTARTMYNNGGLYGERAGWYLPGMPDKDWSTATTMTADHPGIRWYRSTFNLAVPTGQDTTFQVVVKPSGNGRGPAGVGADHSQATIFVNGWNTGVYVGDVGPQTRFVIPAGFIDPHGPNTIAVAVAAKEAGSGPTSITVEPTHSVTGSLVGALNKAPAYSPRTPDPTTGAVPSLVPLPASLKVDGGAPFTLKDSTVIVAKGQASDSAKFLAAILRRSTGFPLPIVPSSSGHDSFISLTVDPHTRIGTYTRQEEAYSLVSRTGSIAARAVTDHGLFDAVQTIRQLFPPLIESTRPMMRSWTAPAVTITDAPRFSYRSVQLDPARSFLTVAEVKKELDVMAAHKMSVLHMHLADDQGWRIQITNKGRKPGDVLDYTRLTSVSGHTAMDTQEHGYRDELGRTGFYTQQQYRSIVAYAAARHIMVVPEIDSPAHSNAMLHAFPELNSANSHPEATVYGTVPQNGTSAVGYSSLDVDNPKTWTALAHIFGQIAQMTPGPYLHVGADESHSTPHDQYVRFVTRVVNLVHGLGKKPVGWNEYSIGGVTAGDAIQYWVGDTENTRRAVRERGAKLIISKSDAAYLDQKYTPDTAIGLVWASNGHGGLRTYYDWDPASVIPKTTDNDILGLEGPQWSETIRNGSQSQYLAFPRALAHAEIGWTPQSRRSVGGFLNRMADDGARLLAMQSNFYDTPEVRWASDAAGTPSVTAPGRRSEVTLATLAAPGTKASPDGSSVTADSTADADGTSASTITGCLTATVDLGAEGGVQKVRFVDQHRRGLLTAGGRYDLRIWHTWSHTGTFPITVNLSDGRVLATSVTVRDAVPAQPTGPVVDPCDKPTVSFPSGSSVRDDSRLGVSFTHLTPNTWVDVLIDGTRIGTVHTDASGSGTQDVPIAYQTPSGGHLLRIAGPDGRFVEKVFTVTSKTPPFPNAITHGVTAKASSEASNETAPNGRAAAAVDGNPDTFWHSRWQAPVATYPHTLTVDLGHEYALSAMRWVSRQGNPNGRVKTLVLEFSTNGSHWTGRQPVTLPSSSYPTIVSLPIPADARYVRITMTSPQDASQPLAAIGEVTFGGLANGHADQPGHEPTAHTWTPPAHCKATPEPSPTGR</sequence>
<dbReference type="InterPro" id="IPR018954">
    <property type="entry name" value="Betagal_dom2"/>
</dbReference>
<dbReference type="Gene3D" id="3.30.379.10">
    <property type="entry name" value="Chitobiase/beta-hexosaminidase domain 2-like"/>
    <property type="match status" value="1"/>
</dbReference>
<dbReference type="Pfam" id="PF00754">
    <property type="entry name" value="F5_F8_type_C"/>
    <property type="match status" value="1"/>
</dbReference>
<dbReference type="InterPro" id="IPR015883">
    <property type="entry name" value="Glyco_hydro_20_cat"/>
</dbReference>
<feature type="domain" description="F5/8 type C" evidence="7">
    <location>
        <begin position="1860"/>
        <end position="2013"/>
    </location>
</feature>
<feature type="region of interest" description="Disordered" evidence="6">
    <location>
        <begin position="1664"/>
        <end position="1687"/>
    </location>
</feature>
<dbReference type="EC" id="3.2.1.52" evidence="3"/>
<evidence type="ECO:0000256" key="3">
    <source>
        <dbReference type="ARBA" id="ARBA00012663"/>
    </source>
</evidence>
<dbReference type="Pfam" id="PF13364">
    <property type="entry name" value="BetaGal_ABD2"/>
    <property type="match status" value="2"/>
</dbReference>
<dbReference type="PANTHER" id="PTHR22600">
    <property type="entry name" value="BETA-HEXOSAMINIDASE"/>
    <property type="match status" value="1"/>
</dbReference>
<evidence type="ECO:0000256" key="1">
    <source>
        <dbReference type="ARBA" id="ARBA00001231"/>
    </source>
</evidence>
<reference evidence="8 9" key="1">
    <citation type="submission" date="2017-09" db="EMBL/GenBank/DDBJ databases">
        <authorList>
            <person name="Bumgarner R.E."/>
        </authorList>
    </citation>
    <scope>NUCLEOTIDE SEQUENCE [LARGE SCALE GENOMIC DNA]</scope>
    <source>
        <strain evidence="8 9">T34998</strain>
    </source>
</reference>
<dbReference type="InterPro" id="IPR037110">
    <property type="entry name" value="Betagal_dom2_sf"/>
</dbReference>
<comment type="catalytic activity">
    <reaction evidence="1">
        <text>Hydrolysis of terminal non-reducing N-acetyl-D-hexosamine residues in N-acetyl-beta-D-hexosaminides.</text>
        <dbReference type="EC" id="3.2.1.52"/>
    </reaction>
</comment>
<keyword evidence="4" id="KW-0378">Hydrolase</keyword>
<dbReference type="SUPFAM" id="SSF49785">
    <property type="entry name" value="Galactose-binding domain-like"/>
    <property type="match status" value="3"/>
</dbReference>
<dbReference type="InterPro" id="IPR000421">
    <property type="entry name" value="FA58C"/>
</dbReference>
<dbReference type="PRINTS" id="PR00738">
    <property type="entry name" value="GLHYDRLASE20"/>
</dbReference>
<dbReference type="InterPro" id="IPR008979">
    <property type="entry name" value="Galactose-bd-like_sf"/>
</dbReference>
<evidence type="ECO:0000256" key="6">
    <source>
        <dbReference type="SAM" id="MobiDB-lite"/>
    </source>
</evidence>
<dbReference type="InterPro" id="IPR015882">
    <property type="entry name" value="HEX_bac_N"/>
</dbReference>
<dbReference type="Gene3D" id="2.102.20.10">
    <property type="entry name" value="Beta-galactosidase, domain 2"/>
    <property type="match status" value="1"/>
</dbReference>
<evidence type="ECO:0000256" key="2">
    <source>
        <dbReference type="ARBA" id="ARBA00006285"/>
    </source>
</evidence>
<dbReference type="InterPro" id="IPR029018">
    <property type="entry name" value="Hex-like_dom2"/>
</dbReference>
<protein>
    <recommendedName>
        <fullName evidence="3">beta-N-acetylhexosaminidase</fullName>
        <ecNumber evidence="3">3.2.1.52</ecNumber>
    </recommendedName>
</protein>
<dbReference type="SUPFAM" id="SSF51011">
    <property type="entry name" value="Glycosyl hydrolase domain"/>
    <property type="match status" value="1"/>
</dbReference>
<dbReference type="EMBL" id="PCZS01000001">
    <property type="protein sequence ID" value="REB70992.1"/>
    <property type="molecule type" value="Genomic_DNA"/>
</dbReference>
<evidence type="ECO:0000256" key="4">
    <source>
        <dbReference type="ARBA" id="ARBA00022801"/>
    </source>
</evidence>